<dbReference type="AlphaFoldDB" id="A0A251RC92"/>
<organism evidence="1 2">
    <name type="scientific">Prunus persica</name>
    <name type="common">Peach</name>
    <name type="synonym">Amygdalus persica</name>
    <dbReference type="NCBI Taxonomy" id="3760"/>
    <lineage>
        <taxon>Eukaryota</taxon>
        <taxon>Viridiplantae</taxon>
        <taxon>Streptophyta</taxon>
        <taxon>Embryophyta</taxon>
        <taxon>Tracheophyta</taxon>
        <taxon>Spermatophyta</taxon>
        <taxon>Magnoliopsida</taxon>
        <taxon>eudicotyledons</taxon>
        <taxon>Gunneridae</taxon>
        <taxon>Pentapetalae</taxon>
        <taxon>rosids</taxon>
        <taxon>fabids</taxon>
        <taxon>Rosales</taxon>
        <taxon>Rosaceae</taxon>
        <taxon>Amygdaloideae</taxon>
        <taxon>Amygdaleae</taxon>
        <taxon>Prunus</taxon>
    </lineage>
</organism>
<accession>A0A251RC92</accession>
<dbReference type="Proteomes" id="UP000006882">
    <property type="component" value="Chromosome G1"/>
</dbReference>
<reference evidence="1 2" key="1">
    <citation type="journal article" date="2013" name="Nat. Genet.">
        <title>The high-quality draft genome of peach (Prunus persica) identifies unique patterns of genetic diversity, domestication and genome evolution.</title>
        <authorList>
            <consortium name="International Peach Genome Initiative"/>
            <person name="Verde I."/>
            <person name="Abbott A.G."/>
            <person name="Scalabrin S."/>
            <person name="Jung S."/>
            <person name="Shu S."/>
            <person name="Marroni F."/>
            <person name="Zhebentyayeva T."/>
            <person name="Dettori M.T."/>
            <person name="Grimwood J."/>
            <person name="Cattonaro F."/>
            <person name="Zuccolo A."/>
            <person name="Rossini L."/>
            <person name="Jenkins J."/>
            <person name="Vendramin E."/>
            <person name="Meisel L.A."/>
            <person name="Decroocq V."/>
            <person name="Sosinski B."/>
            <person name="Prochnik S."/>
            <person name="Mitros T."/>
            <person name="Policriti A."/>
            <person name="Cipriani G."/>
            <person name="Dondini L."/>
            <person name="Ficklin S."/>
            <person name="Goodstein D.M."/>
            <person name="Xuan P."/>
            <person name="Del Fabbro C."/>
            <person name="Aramini V."/>
            <person name="Copetti D."/>
            <person name="Gonzalez S."/>
            <person name="Horner D.S."/>
            <person name="Falchi R."/>
            <person name="Lucas S."/>
            <person name="Mica E."/>
            <person name="Maldonado J."/>
            <person name="Lazzari B."/>
            <person name="Bielenberg D."/>
            <person name="Pirona R."/>
            <person name="Miculan M."/>
            <person name="Barakat A."/>
            <person name="Testolin R."/>
            <person name="Stella A."/>
            <person name="Tartarini S."/>
            <person name="Tonutti P."/>
            <person name="Arus P."/>
            <person name="Orellana A."/>
            <person name="Wells C."/>
            <person name="Main D."/>
            <person name="Vizzotto G."/>
            <person name="Silva H."/>
            <person name="Salamini F."/>
            <person name="Schmutz J."/>
            <person name="Morgante M."/>
            <person name="Rokhsar D.S."/>
        </authorList>
    </citation>
    <scope>NUCLEOTIDE SEQUENCE [LARGE SCALE GENOMIC DNA]</scope>
    <source>
        <strain evidence="2">cv. Nemared</strain>
    </source>
</reference>
<keyword evidence="2" id="KW-1185">Reference proteome</keyword>
<dbReference type="Gramene" id="ONI33390">
    <property type="protein sequence ID" value="ONI33390"/>
    <property type="gene ID" value="PRUPE_1G421200"/>
</dbReference>
<gene>
    <name evidence="1" type="ORF">PRUPE_1G421200</name>
</gene>
<name>A0A251RC92_PRUPE</name>
<evidence type="ECO:0000313" key="1">
    <source>
        <dbReference type="EMBL" id="ONI33390.1"/>
    </source>
</evidence>
<sequence>MKIHYNLSTGISADSINSQEINKTAYMHKQELKNLNACCQIKLLTAEQFERKSHKEHPLFLFSSLFHFSPTQPIDYTT</sequence>
<evidence type="ECO:0000313" key="2">
    <source>
        <dbReference type="Proteomes" id="UP000006882"/>
    </source>
</evidence>
<proteinExistence type="predicted"/>
<protein>
    <submittedName>
        <fullName evidence="1">Uncharacterized protein</fullName>
    </submittedName>
</protein>
<dbReference type="EMBL" id="CM007651">
    <property type="protein sequence ID" value="ONI33390.1"/>
    <property type="molecule type" value="Genomic_DNA"/>
</dbReference>